<name>A0A6A5SDR1_9PLEO</name>
<evidence type="ECO:0000313" key="1">
    <source>
        <dbReference type="EMBL" id="KAF1937698.1"/>
    </source>
</evidence>
<protein>
    <recommendedName>
        <fullName evidence="3">F-box domain-containing protein</fullName>
    </recommendedName>
</protein>
<evidence type="ECO:0008006" key="3">
    <source>
        <dbReference type="Google" id="ProtNLM"/>
    </source>
</evidence>
<evidence type="ECO:0000313" key="2">
    <source>
        <dbReference type="Proteomes" id="UP000800038"/>
    </source>
</evidence>
<proteinExistence type="predicted"/>
<dbReference type="Proteomes" id="UP000800038">
    <property type="component" value="Unassembled WGS sequence"/>
</dbReference>
<sequence length="605" mass="69881">MFSNLQIRPARPRRRKPSLSIRAGVTKRRVSAVSAASTSIVPSMSFMEGLFGDEFPEAFGSGDGLRGKSRKTILDLPAEILSIICDPISKLDIKRLRLAGRHLGRNVDLRIDRVYISPNRANLDYLQKILEHERYKNCVREIIWDDAQLEEYATLDSFRQAILIDERETTRAIESRLEEAIENYGNDNTEYPPLEHGDLFQEDGRLTETAKGILLRYDDQFSRDALARNATMMSIEDSYALYQNMYQDEQEIMKRQLDVAALHQALAGFPKLKRVTLTSEVWRPWTQYNTPFHRSLSQGFRKPSVWPWLGPRPHATPLQEADRWTKMSTNASRLPEEFRGYHIVVSAILVMPNPTIEEFIIDSGNENTGISHRLFHDSCVEFHDTIRMFQRTPLKRLQLTINPYGGSEFSSCDYNTTHLHHALSNMQHVEHVDFNPNYGRCEKQNWFWLQSNFLPASLRPQLKTLTLRNALVRESDLSDLITILPNVEHVTLYHIMRCAPTYDAYAWAQVFNRLKAHYTSSMSNISKPGFTVVQPLYNRGTSVRLGYSQLVDVEIDAWMYGEGECPFLEDGGPERWRGDVGWRIDERDWGVRERMGGRLDEGEME</sequence>
<keyword evidence="2" id="KW-1185">Reference proteome</keyword>
<accession>A0A6A5SDR1</accession>
<gene>
    <name evidence="1" type="ORF">EJ02DRAFT_515008</name>
</gene>
<organism evidence="1 2">
    <name type="scientific">Clathrospora elynae</name>
    <dbReference type="NCBI Taxonomy" id="706981"/>
    <lineage>
        <taxon>Eukaryota</taxon>
        <taxon>Fungi</taxon>
        <taxon>Dikarya</taxon>
        <taxon>Ascomycota</taxon>
        <taxon>Pezizomycotina</taxon>
        <taxon>Dothideomycetes</taxon>
        <taxon>Pleosporomycetidae</taxon>
        <taxon>Pleosporales</taxon>
        <taxon>Diademaceae</taxon>
        <taxon>Clathrospora</taxon>
    </lineage>
</organism>
<dbReference type="AlphaFoldDB" id="A0A6A5SDR1"/>
<dbReference type="EMBL" id="ML976128">
    <property type="protein sequence ID" value="KAF1937698.1"/>
    <property type="molecule type" value="Genomic_DNA"/>
</dbReference>
<reference evidence="1" key="1">
    <citation type="journal article" date="2020" name="Stud. Mycol.">
        <title>101 Dothideomycetes genomes: a test case for predicting lifestyles and emergence of pathogens.</title>
        <authorList>
            <person name="Haridas S."/>
            <person name="Albert R."/>
            <person name="Binder M."/>
            <person name="Bloem J."/>
            <person name="Labutti K."/>
            <person name="Salamov A."/>
            <person name="Andreopoulos B."/>
            <person name="Baker S."/>
            <person name="Barry K."/>
            <person name="Bills G."/>
            <person name="Bluhm B."/>
            <person name="Cannon C."/>
            <person name="Castanera R."/>
            <person name="Culley D."/>
            <person name="Daum C."/>
            <person name="Ezra D."/>
            <person name="Gonzalez J."/>
            <person name="Henrissat B."/>
            <person name="Kuo A."/>
            <person name="Liang C."/>
            <person name="Lipzen A."/>
            <person name="Lutzoni F."/>
            <person name="Magnuson J."/>
            <person name="Mondo S."/>
            <person name="Nolan M."/>
            <person name="Ohm R."/>
            <person name="Pangilinan J."/>
            <person name="Park H.-J."/>
            <person name="Ramirez L."/>
            <person name="Alfaro M."/>
            <person name="Sun H."/>
            <person name="Tritt A."/>
            <person name="Yoshinaga Y."/>
            <person name="Zwiers L.-H."/>
            <person name="Turgeon B."/>
            <person name="Goodwin S."/>
            <person name="Spatafora J."/>
            <person name="Crous P."/>
            <person name="Grigoriev I."/>
        </authorList>
    </citation>
    <scope>NUCLEOTIDE SEQUENCE</scope>
    <source>
        <strain evidence="1">CBS 161.51</strain>
    </source>
</reference>
<dbReference type="OrthoDB" id="5422579at2759"/>